<sequence length="192" mass="20839">MQFSTAHAAAHRCPPTPPPSPHADCRSECPPPAHPAHRRRISWDETVVVLQTYPREVYDRSSVPPARLSMKDVVEVLEMRQEYRLACPPSPVSPSSSTAAALPSTPFDESQGHGDHTFHSPPPSHSALLSESPTEAKDDWFFPPASVQMGCVRRSRRFRRGSAGSVGSAGSDAAGSGNDDEWRAVEGEVAYL</sequence>
<keyword evidence="3" id="KW-1185">Reference proteome</keyword>
<feature type="region of interest" description="Disordered" evidence="1">
    <location>
        <begin position="1"/>
        <end position="38"/>
    </location>
</feature>
<dbReference type="Proteomes" id="UP000070544">
    <property type="component" value="Unassembled WGS sequence"/>
</dbReference>
<reference evidence="2 3" key="1">
    <citation type="journal article" date="2015" name="Genome Biol. Evol.">
        <title>Phylogenomic analyses indicate that early fungi evolved digesting cell walls of algal ancestors of land plants.</title>
        <authorList>
            <person name="Chang Y."/>
            <person name="Wang S."/>
            <person name="Sekimoto S."/>
            <person name="Aerts A.L."/>
            <person name="Choi C."/>
            <person name="Clum A."/>
            <person name="LaButti K.M."/>
            <person name="Lindquist E.A."/>
            <person name="Yee Ngan C."/>
            <person name="Ohm R.A."/>
            <person name="Salamov A.A."/>
            <person name="Grigoriev I.V."/>
            <person name="Spatafora J.W."/>
            <person name="Berbee M.L."/>
        </authorList>
    </citation>
    <scope>NUCLEOTIDE SEQUENCE [LARGE SCALE GENOMIC DNA]</scope>
    <source>
        <strain evidence="2 3">JEL478</strain>
    </source>
</reference>
<feature type="compositionally biased region" description="Low complexity" evidence="1">
    <location>
        <begin position="93"/>
        <end position="106"/>
    </location>
</feature>
<dbReference type="AlphaFoldDB" id="A0A139AI02"/>
<feature type="region of interest" description="Disordered" evidence="1">
    <location>
        <begin position="86"/>
        <end position="132"/>
    </location>
</feature>
<dbReference type="EMBL" id="KQ965754">
    <property type="protein sequence ID" value="KXS16319.1"/>
    <property type="molecule type" value="Genomic_DNA"/>
</dbReference>
<organism evidence="2 3">
    <name type="scientific">Gonapodya prolifera (strain JEL478)</name>
    <name type="common">Monoblepharis prolifera</name>
    <dbReference type="NCBI Taxonomy" id="1344416"/>
    <lineage>
        <taxon>Eukaryota</taxon>
        <taxon>Fungi</taxon>
        <taxon>Fungi incertae sedis</taxon>
        <taxon>Chytridiomycota</taxon>
        <taxon>Chytridiomycota incertae sedis</taxon>
        <taxon>Monoblepharidomycetes</taxon>
        <taxon>Monoblepharidales</taxon>
        <taxon>Gonapodyaceae</taxon>
        <taxon>Gonapodya</taxon>
    </lineage>
</organism>
<feature type="compositionally biased region" description="Low complexity" evidence="1">
    <location>
        <begin position="161"/>
        <end position="177"/>
    </location>
</feature>
<evidence type="ECO:0000313" key="2">
    <source>
        <dbReference type="EMBL" id="KXS16319.1"/>
    </source>
</evidence>
<name>A0A139AI02_GONPJ</name>
<feature type="compositionally biased region" description="Low complexity" evidence="1">
    <location>
        <begin position="1"/>
        <end position="13"/>
    </location>
</feature>
<dbReference type="OrthoDB" id="5596610at2759"/>
<accession>A0A139AI02</accession>
<protein>
    <submittedName>
        <fullName evidence="2">Uncharacterized protein</fullName>
    </submittedName>
</protein>
<proteinExistence type="predicted"/>
<evidence type="ECO:0000256" key="1">
    <source>
        <dbReference type="SAM" id="MobiDB-lite"/>
    </source>
</evidence>
<gene>
    <name evidence="2" type="ORF">M427DRAFT_134340</name>
</gene>
<feature type="region of interest" description="Disordered" evidence="1">
    <location>
        <begin position="158"/>
        <end position="182"/>
    </location>
</feature>
<evidence type="ECO:0000313" key="3">
    <source>
        <dbReference type="Proteomes" id="UP000070544"/>
    </source>
</evidence>